<dbReference type="Proteomes" id="UP000827721">
    <property type="component" value="Unassembled WGS sequence"/>
</dbReference>
<gene>
    <name evidence="1" type="ORF">JRO89_XS13G0032300</name>
</gene>
<dbReference type="PANTHER" id="PTHR33108:SF42">
    <property type="entry name" value="(WILD MALAYSIAN BANANA) HYPOTHETICAL PROTEIN"/>
    <property type="match status" value="1"/>
</dbReference>
<evidence type="ECO:0000313" key="2">
    <source>
        <dbReference type="Proteomes" id="UP000827721"/>
    </source>
</evidence>
<name>A0ABQ8H692_9ROSI</name>
<dbReference type="InterPro" id="IPR012876">
    <property type="entry name" value="DUF1677_pln"/>
</dbReference>
<evidence type="ECO:0000313" key="1">
    <source>
        <dbReference type="EMBL" id="KAH7549436.1"/>
    </source>
</evidence>
<organism evidence="1 2">
    <name type="scientific">Xanthoceras sorbifolium</name>
    <dbReference type="NCBI Taxonomy" id="99658"/>
    <lineage>
        <taxon>Eukaryota</taxon>
        <taxon>Viridiplantae</taxon>
        <taxon>Streptophyta</taxon>
        <taxon>Embryophyta</taxon>
        <taxon>Tracheophyta</taxon>
        <taxon>Spermatophyta</taxon>
        <taxon>Magnoliopsida</taxon>
        <taxon>eudicotyledons</taxon>
        <taxon>Gunneridae</taxon>
        <taxon>Pentapetalae</taxon>
        <taxon>rosids</taxon>
        <taxon>malvids</taxon>
        <taxon>Sapindales</taxon>
        <taxon>Sapindaceae</taxon>
        <taxon>Xanthoceroideae</taxon>
        <taxon>Xanthoceras</taxon>
    </lineage>
</organism>
<dbReference type="Pfam" id="PF07911">
    <property type="entry name" value="DUF1677"/>
    <property type="match status" value="1"/>
</dbReference>
<sequence>MVGERGEWEGNSKEEMRICDWIGTVGCGEVVKRAECGCCGIYEECTTDYILWVQQRFCGVWVCGLCEEAIKDEQARLGDGIGVEVAMKLHAAFRSETAANSANPAVGIAPVSILHLIKKIMSSSSNPNNSSSLSKVSL</sequence>
<proteinExistence type="predicted"/>
<dbReference type="EMBL" id="JAFEMO010000013">
    <property type="protein sequence ID" value="KAH7549436.1"/>
    <property type="molecule type" value="Genomic_DNA"/>
</dbReference>
<dbReference type="PANTHER" id="PTHR33108">
    <property type="entry name" value="OS01G0745000 PROTEIN"/>
    <property type="match status" value="1"/>
</dbReference>
<accession>A0ABQ8H692</accession>
<comment type="caution">
    <text evidence="1">The sequence shown here is derived from an EMBL/GenBank/DDBJ whole genome shotgun (WGS) entry which is preliminary data.</text>
</comment>
<protein>
    <submittedName>
        <fullName evidence="1">Uncharacterized protein</fullName>
    </submittedName>
</protein>
<keyword evidence="2" id="KW-1185">Reference proteome</keyword>
<reference evidence="1 2" key="1">
    <citation type="submission" date="2021-02" db="EMBL/GenBank/DDBJ databases">
        <title>Plant Genome Project.</title>
        <authorList>
            <person name="Zhang R.-G."/>
        </authorList>
    </citation>
    <scope>NUCLEOTIDE SEQUENCE [LARGE SCALE GENOMIC DNA]</scope>
    <source>
        <tissue evidence="1">Leaves</tissue>
    </source>
</reference>